<dbReference type="PANTHER" id="PTHR43464">
    <property type="entry name" value="METHYLTRANSFERASE"/>
    <property type="match status" value="1"/>
</dbReference>
<dbReference type="SUPFAM" id="SSF53335">
    <property type="entry name" value="S-adenosyl-L-methionine-dependent methyltransferases"/>
    <property type="match status" value="1"/>
</dbReference>
<proteinExistence type="predicted"/>
<gene>
    <name evidence="2" type="ORF">TUM3794_34100</name>
</gene>
<feature type="domain" description="Methyltransferase" evidence="1">
    <location>
        <begin position="53"/>
        <end position="145"/>
    </location>
</feature>
<keyword evidence="2" id="KW-0489">Methyltransferase</keyword>
<dbReference type="PANTHER" id="PTHR43464:SF23">
    <property type="entry name" value="JUVENILE HORMONE ACID O-METHYLTRANSFERASE"/>
    <property type="match status" value="1"/>
</dbReference>
<dbReference type="RefSeq" id="WP_245686932.1">
    <property type="nucleotide sequence ID" value="NZ_BPEU01000029.1"/>
</dbReference>
<reference evidence="2 3" key="1">
    <citation type="submission" date="2021-05" db="EMBL/GenBank/DDBJ databases">
        <title>Molecular characterization for Shewanella algae harboring chromosomal blaOXA-55-like strains isolated from clinical and environment sample.</title>
        <authorList>
            <person name="Ohama Y."/>
            <person name="Aoki K."/>
            <person name="Harada S."/>
            <person name="Moriya K."/>
            <person name="Ishii Y."/>
            <person name="Tateda K."/>
        </authorList>
    </citation>
    <scope>NUCLEOTIDE SEQUENCE [LARGE SCALE GENOMIC DNA]</scope>
    <source>
        <strain evidence="2 3">MBTL60-118</strain>
    </source>
</reference>
<dbReference type="EMBL" id="BPEU01000029">
    <property type="protein sequence ID" value="GIU44937.1"/>
    <property type="molecule type" value="Genomic_DNA"/>
</dbReference>
<dbReference type="Gene3D" id="3.40.50.150">
    <property type="entry name" value="Vaccinia Virus protein VP39"/>
    <property type="match status" value="1"/>
</dbReference>
<dbReference type="CDD" id="cd02440">
    <property type="entry name" value="AdoMet_MTases"/>
    <property type="match status" value="1"/>
</dbReference>
<protein>
    <submittedName>
        <fullName evidence="2">SAM-dependent methyltransferase</fullName>
    </submittedName>
</protein>
<evidence type="ECO:0000313" key="2">
    <source>
        <dbReference type="EMBL" id="GIU44937.1"/>
    </source>
</evidence>
<dbReference type="InterPro" id="IPR041698">
    <property type="entry name" value="Methyltransf_25"/>
</dbReference>
<sequence>MPNVENQALDHNQISVNTFNKLAQVYQDKYMDIPLYHASYDALCERISANDKVLDIACGPGNISRYLLERLPDIDLLGSDLAPNMVELARTNNPEGVFEVMDCRAIAQLGQQFDVIVCGFCLPYLDSDDTQLLIRTMAACLTDGGVLYLSTMEGDYAASGMQTSSSGDQAFIHYHDGDMLTEQLHVNGLNVVWTHRQDYPERGDVDLFLIAKKGA</sequence>
<keyword evidence="2" id="KW-0808">Transferase</keyword>
<dbReference type="Proteomes" id="UP000773469">
    <property type="component" value="Unassembled WGS sequence"/>
</dbReference>
<dbReference type="InterPro" id="IPR029063">
    <property type="entry name" value="SAM-dependent_MTases_sf"/>
</dbReference>
<keyword evidence="3" id="KW-1185">Reference proteome</keyword>
<comment type="caution">
    <text evidence="2">The sequence shown here is derived from an EMBL/GenBank/DDBJ whole genome shotgun (WGS) entry which is preliminary data.</text>
</comment>
<evidence type="ECO:0000313" key="3">
    <source>
        <dbReference type="Proteomes" id="UP000773469"/>
    </source>
</evidence>
<dbReference type="GO" id="GO:0008168">
    <property type="term" value="F:methyltransferase activity"/>
    <property type="evidence" value="ECO:0007669"/>
    <property type="project" value="UniProtKB-KW"/>
</dbReference>
<name>A0ABQ4PBJ8_SHECO</name>
<accession>A0ABQ4PBJ8</accession>
<dbReference type="Pfam" id="PF13649">
    <property type="entry name" value="Methyltransf_25"/>
    <property type="match status" value="1"/>
</dbReference>
<dbReference type="GO" id="GO:0032259">
    <property type="term" value="P:methylation"/>
    <property type="evidence" value="ECO:0007669"/>
    <property type="project" value="UniProtKB-KW"/>
</dbReference>
<organism evidence="2 3">
    <name type="scientific">Shewanella colwelliana</name>
    <name type="common">Alteromonas colwelliana</name>
    <dbReference type="NCBI Taxonomy" id="23"/>
    <lineage>
        <taxon>Bacteria</taxon>
        <taxon>Pseudomonadati</taxon>
        <taxon>Pseudomonadota</taxon>
        <taxon>Gammaproteobacteria</taxon>
        <taxon>Alteromonadales</taxon>
        <taxon>Shewanellaceae</taxon>
        <taxon>Shewanella</taxon>
    </lineage>
</organism>
<evidence type="ECO:0000259" key="1">
    <source>
        <dbReference type="Pfam" id="PF13649"/>
    </source>
</evidence>